<evidence type="ECO:0000313" key="8">
    <source>
        <dbReference type="Proteomes" id="UP000275571"/>
    </source>
</evidence>
<dbReference type="PANTHER" id="PTHR47271">
    <property type="entry name" value="ARGININE DEIMINASE"/>
    <property type="match status" value="1"/>
</dbReference>
<dbReference type="PIRSF" id="PIRSF006356">
    <property type="entry name" value="Arg_deiminase"/>
    <property type="match status" value="1"/>
</dbReference>
<comment type="pathway">
    <text evidence="1 5">Amino-acid degradation; L-arginine degradation via ADI pathway; carbamoyl phosphate from L-arginine: step 1/2.</text>
</comment>
<keyword evidence="5" id="KW-0963">Cytoplasm</keyword>
<dbReference type="HAMAP" id="MF_00242">
    <property type="entry name" value="Arg_deiminase"/>
    <property type="match status" value="1"/>
</dbReference>
<dbReference type="UniPathway" id="UPA00254">
    <property type="reaction ID" value="UER00364"/>
</dbReference>
<dbReference type="KEGG" id="btur:DB313_04430"/>
<accession>A0A386PN16</accession>
<dbReference type="PRINTS" id="PR01466">
    <property type="entry name" value="ARGDEIMINASE"/>
</dbReference>
<dbReference type="PANTHER" id="PTHR47271:SF2">
    <property type="entry name" value="ARGININE DEIMINASE"/>
    <property type="match status" value="1"/>
</dbReference>
<dbReference type="SUPFAM" id="SSF55909">
    <property type="entry name" value="Pentein"/>
    <property type="match status" value="1"/>
</dbReference>
<dbReference type="EMBL" id="CP028884">
    <property type="protein sequence ID" value="AYE36688.1"/>
    <property type="molecule type" value="Genomic_DNA"/>
</dbReference>
<evidence type="ECO:0000313" key="7">
    <source>
        <dbReference type="EMBL" id="AYE36688.1"/>
    </source>
</evidence>
<dbReference type="Gene3D" id="1.10.3930.10">
    <property type="entry name" value="Arginine deiminase"/>
    <property type="match status" value="1"/>
</dbReference>
<dbReference type="Gene3D" id="3.75.10.10">
    <property type="entry name" value="L-arginine/glycine Amidinotransferase, Chain A"/>
    <property type="match status" value="1"/>
</dbReference>
<sequence length="409" mass="46584">MKCLKPINVFSEIGRLKKVLLHRPGEELENLTPSIMQRLLFDDIPYLEVARQEHDAFADTLRNNGVEVVYIEDLISETISSSDEIKDKFISQFILEAGIRTENKTKALKDYFYNMSIKDMISKMIAGVTRDELKNYKSDSLNYLVNSEYPLITDPMPNVLFTRDPFASIGNGVTINRMRTRTRRRETIFADYIFRYHPVYKENVPIWFTRDEDTTLEGGDELILSREVLAIGVSERTEAESVEKVARKLFEAKASFSTILAFQIPQSRAYMHLDTVFTQIDHNTFTSFSSDDMRFTIYALTYDAGSGNIKVKSEKAKLEDILGFYLGSKVNIINCAGGDLIHGAREQWNDGANTLAIAPGEVVVYSRNHVTNRLLEKFGIKVHEIPSSELSRGRGGPRCMSMPLIREDI</sequence>
<dbReference type="GO" id="GO:0019546">
    <property type="term" value="P:L-arginine deiminase pathway"/>
    <property type="evidence" value="ECO:0007669"/>
    <property type="project" value="UniProtKB-UniRule"/>
</dbReference>
<feature type="active site" description="Amidino-cysteine intermediate" evidence="5 6">
    <location>
        <position position="399"/>
    </location>
</feature>
<evidence type="ECO:0000256" key="2">
    <source>
        <dbReference type="ARBA" id="ARBA00010206"/>
    </source>
</evidence>
<evidence type="ECO:0000256" key="1">
    <source>
        <dbReference type="ARBA" id="ARBA00005213"/>
    </source>
</evidence>
<dbReference type="EC" id="3.5.3.6" evidence="5"/>
<comment type="subcellular location">
    <subcellularLocation>
        <location evidence="5">Cytoplasm</location>
    </subcellularLocation>
</comment>
<dbReference type="Proteomes" id="UP000275571">
    <property type="component" value="Chromosome"/>
</dbReference>
<keyword evidence="3 5" id="KW-0378">Hydrolase</keyword>
<organism evidence="7 8">
    <name type="scientific">Borrelia turcica IST7</name>
    <dbReference type="NCBI Taxonomy" id="1104446"/>
    <lineage>
        <taxon>Bacteria</taxon>
        <taxon>Pseudomonadati</taxon>
        <taxon>Spirochaetota</taxon>
        <taxon>Spirochaetia</taxon>
        <taxon>Spirochaetales</taxon>
        <taxon>Borreliaceae</taxon>
        <taxon>Borrelia</taxon>
    </lineage>
</organism>
<dbReference type="GO" id="GO:0016990">
    <property type="term" value="F:arginine deiminase activity"/>
    <property type="evidence" value="ECO:0007669"/>
    <property type="project" value="UniProtKB-UniRule"/>
</dbReference>
<dbReference type="OrthoDB" id="9807502at2"/>
<evidence type="ECO:0000256" key="4">
    <source>
        <dbReference type="ARBA" id="ARBA00049429"/>
    </source>
</evidence>
<reference evidence="7 8" key="1">
    <citation type="journal article" date="2018" name="Infect. Genet. Evol.">
        <title>Genome-wide analysis of Borrelia turcica and 'Candidatus Borrelia tachyglossi' shows relapsing fever-like genomes with unique genomic links to Lyme disease Borrelia.</title>
        <authorList>
            <person name="Gofton A.W."/>
            <person name="Margos G."/>
            <person name="Fingerle V."/>
            <person name="Hepner S."/>
            <person name="Loh S.M."/>
            <person name="Ryan U."/>
            <person name="Irwin P."/>
            <person name="Oskam C.L."/>
        </authorList>
    </citation>
    <scope>NUCLEOTIDE SEQUENCE [LARGE SCALE GENOMIC DNA]</scope>
    <source>
        <strain evidence="7 8">IST7</strain>
    </source>
</reference>
<evidence type="ECO:0000256" key="6">
    <source>
        <dbReference type="PIRSR" id="PIRSR006356-1"/>
    </source>
</evidence>
<name>A0A386PN16_9SPIR</name>
<dbReference type="Pfam" id="PF02274">
    <property type="entry name" value="ADI"/>
    <property type="match status" value="1"/>
</dbReference>
<protein>
    <recommendedName>
        <fullName evidence="5">Arginine deiminase</fullName>
        <shortName evidence="5">ADI</shortName>
        <ecNumber evidence="5">3.5.3.6</ecNumber>
    </recommendedName>
    <alternativeName>
        <fullName evidence="5">Arginine dihydrolase</fullName>
        <shortName evidence="5">AD</shortName>
    </alternativeName>
</protein>
<comment type="catalytic activity">
    <reaction evidence="4 5">
        <text>L-arginine + H2O = L-citrulline + NH4(+)</text>
        <dbReference type="Rhea" id="RHEA:19597"/>
        <dbReference type="ChEBI" id="CHEBI:15377"/>
        <dbReference type="ChEBI" id="CHEBI:28938"/>
        <dbReference type="ChEBI" id="CHEBI:32682"/>
        <dbReference type="ChEBI" id="CHEBI:57743"/>
        <dbReference type="EC" id="3.5.3.6"/>
    </reaction>
</comment>
<dbReference type="NCBIfam" id="NF002381">
    <property type="entry name" value="PRK01388.1"/>
    <property type="match status" value="1"/>
</dbReference>
<gene>
    <name evidence="5 7" type="primary">arcA</name>
    <name evidence="7" type="ORF">DB313_04430</name>
</gene>
<dbReference type="NCBIfam" id="TIGR01078">
    <property type="entry name" value="arcA"/>
    <property type="match status" value="1"/>
</dbReference>
<comment type="similarity">
    <text evidence="2 5">Belongs to the arginine deiminase family.</text>
</comment>
<dbReference type="RefSeq" id="WP_120104608.1">
    <property type="nucleotide sequence ID" value="NZ_CP028884.1"/>
</dbReference>
<evidence type="ECO:0000256" key="3">
    <source>
        <dbReference type="ARBA" id="ARBA00022801"/>
    </source>
</evidence>
<keyword evidence="5" id="KW-0056">Arginine metabolism</keyword>
<keyword evidence="8" id="KW-1185">Reference proteome</keyword>
<proteinExistence type="inferred from homology"/>
<dbReference type="InterPro" id="IPR003876">
    <property type="entry name" value="Arg_deiminase"/>
</dbReference>
<evidence type="ECO:0000256" key="5">
    <source>
        <dbReference type="HAMAP-Rule" id="MF_00242"/>
    </source>
</evidence>
<dbReference type="AlphaFoldDB" id="A0A386PN16"/>
<dbReference type="GO" id="GO:0005737">
    <property type="term" value="C:cytoplasm"/>
    <property type="evidence" value="ECO:0007669"/>
    <property type="project" value="UniProtKB-SubCell"/>
</dbReference>